<dbReference type="PANTHER" id="PTHR43427:SF6">
    <property type="entry name" value="CHLORIDE CHANNEL PROTEIN CLC-E"/>
    <property type="match status" value="1"/>
</dbReference>
<dbReference type="EMBL" id="JACHVA010000053">
    <property type="protein sequence ID" value="MBC2601573.1"/>
    <property type="molecule type" value="Genomic_DNA"/>
</dbReference>
<feature type="transmembrane region" description="Helical" evidence="11">
    <location>
        <begin position="18"/>
        <end position="40"/>
    </location>
</feature>
<feature type="transmembrane region" description="Helical" evidence="11">
    <location>
        <begin position="310"/>
        <end position="333"/>
    </location>
</feature>
<dbReference type="PANTHER" id="PTHR43427">
    <property type="entry name" value="CHLORIDE CHANNEL PROTEIN CLC-E"/>
    <property type="match status" value="1"/>
</dbReference>
<evidence type="ECO:0000313" key="14">
    <source>
        <dbReference type="Proteomes" id="UP000525652"/>
    </source>
</evidence>
<dbReference type="Pfam" id="PF00654">
    <property type="entry name" value="Voltage_CLC"/>
    <property type="match status" value="1"/>
</dbReference>
<evidence type="ECO:0000256" key="8">
    <source>
        <dbReference type="ARBA" id="ARBA00023214"/>
    </source>
</evidence>
<feature type="domain" description="CBS" evidence="12">
    <location>
        <begin position="522"/>
        <end position="580"/>
    </location>
</feature>
<dbReference type="GO" id="GO:0034707">
    <property type="term" value="C:chloride channel complex"/>
    <property type="evidence" value="ECO:0007669"/>
    <property type="project" value="UniProtKB-KW"/>
</dbReference>
<keyword evidence="7" id="KW-0869">Chloride channel</keyword>
<dbReference type="RefSeq" id="WP_185692290.1">
    <property type="nucleotide sequence ID" value="NZ_JACHVA010000053.1"/>
</dbReference>
<dbReference type="Proteomes" id="UP000525652">
    <property type="component" value="Unassembled WGS sequence"/>
</dbReference>
<dbReference type="CDD" id="cd01031">
    <property type="entry name" value="EriC"/>
    <property type="match status" value="1"/>
</dbReference>
<feature type="transmembrane region" description="Helical" evidence="11">
    <location>
        <begin position="160"/>
        <end position="182"/>
    </location>
</feature>
<dbReference type="InterPro" id="IPR000644">
    <property type="entry name" value="CBS_dom"/>
</dbReference>
<name>A0A7X1AZ26_9BACT</name>
<feature type="transmembrane region" description="Helical" evidence="11">
    <location>
        <begin position="401"/>
        <end position="418"/>
    </location>
</feature>
<evidence type="ECO:0000259" key="12">
    <source>
        <dbReference type="PROSITE" id="PS51371"/>
    </source>
</evidence>
<evidence type="ECO:0000256" key="7">
    <source>
        <dbReference type="ARBA" id="ARBA00023173"/>
    </source>
</evidence>
<feature type="transmembrane region" description="Helical" evidence="11">
    <location>
        <begin position="227"/>
        <end position="249"/>
    </location>
</feature>
<dbReference type="SMART" id="SM00116">
    <property type="entry name" value="CBS"/>
    <property type="match status" value="2"/>
</dbReference>
<evidence type="ECO:0000256" key="11">
    <source>
        <dbReference type="SAM" id="Phobius"/>
    </source>
</evidence>
<dbReference type="Pfam" id="PF00571">
    <property type="entry name" value="CBS"/>
    <property type="match status" value="2"/>
</dbReference>
<dbReference type="GO" id="GO:0005254">
    <property type="term" value="F:chloride channel activity"/>
    <property type="evidence" value="ECO:0007669"/>
    <property type="project" value="UniProtKB-KW"/>
</dbReference>
<dbReference type="InterPro" id="IPR050368">
    <property type="entry name" value="ClC-type_chloride_channel"/>
</dbReference>
<evidence type="ECO:0000256" key="1">
    <source>
        <dbReference type="ARBA" id="ARBA00004141"/>
    </source>
</evidence>
<feature type="domain" description="CBS" evidence="12">
    <location>
        <begin position="459"/>
        <end position="515"/>
    </location>
</feature>
<keyword evidence="5" id="KW-0406">Ion transport</keyword>
<evidence type="ECO:0000313" key="13">
    <source>
        <dbReference type="EMBL" id="MBC2601573.1"/>
    </source>
</evidence>
<evidence type="ECO:0000256" key="6">
    <source>
        <dbReference type="ARBA" id="ARBA00023136"/>
    </source>
</evidence>
<accession>A0A7X1AZ26</accession>
<feature type="transmembrane region" description="Helical" evidence="11">
    <location>
        <begin position="269"/>
        <end position="289"/>
    </location>
</feature>
<reference evidence="13 14" key="1">
    <citation type="submission" date="2020-07" db="EMBL/GenBank/DDBJ databases">
        <authorList>
            <person name="Feng X."/>
        </authorList>
    </citation>
    <scope>NUCLEOTIDE SEQUENCE [LARGE SCALE GENOMIC DNA]</scope>
    <source>
        <strain evidence="13 14">JCM14086</strain>
    </source>
</reference>
<protein>
    <submittedName>
        <fullName evidence="13">Chloride channel protein</fullName>
    </submittedName>
</protein>
<dbReference type="InterPro" id="IPR046342">
    <property type="entry name" value="CBS_dom_sf"/>
</dbReference>
<feature type="transmembrane region" description="Helical" evidence="11">
    <location>
        <begin position="60"/>
        <end position="82"/>
    </location>
</feature>
<keyword evidence="2" id="KW-0813">Transport</keyword>
<comment type="subcellular location">
    <subcellularLocation>
        <location evidence="1">Membrane</location>
        <topology evidence="1">Multi-pass membrane protein</topology>
    </subcellularLocation>
</comment>
<evidence type="ECO:0000256" key="3">
    <source>
        <dbReference type="ARBA" id="ARBA00022692"/>
    </source>
</evidence>
<dbReference type="InterPro" id="IPR014743">
    <property type="entry name" value="Cl-channel_core"/>
</dbReference>
<evidence type="ECO:0000256" key="9">
    <source>
        <dbReference type="ARBA" id="ARBA00023303"/>
    </source>
</evidence>
<evidence type="ECO:0000256" key="2">
    <source>
        <dbReference type="ARBA" id="ARBA00022448"/>
    </source>
</evidence>
<keyword evidence="8" id="KW-0868">Chloride</keyword>
<dbReference type="PROSITE" id="PS51371">
    <property type="entry name" value="CBS"/>
    <property type="match status" value="2"/>
</dbReference>
<dbReference type="Gene3D" id="3.10.580.10">
    <property type="entry name" value="CBS-domain"/>
    <property type="match status" value="1"/>
</dbReference>
<dbReference type="SUPFAM" id="SSF81340">
    <property type="entry name" value="Clc chloride channel"/>
    <property type="match status" value="1"/>
</dbReference>
<keyword evidence="6 11" id="KW-0472">Membrane</keyword>
<dbReference type="CDD" id="cd02205">
    <property type="entry name" value="CBS_pair_SF"/>
    <property type="match status" value="1"/>
</dbReference>
<keyword evidence="4 11" id="KW-1133">Transmembrane helix</keyword>
<evidence type="ECO:0000256" key="5">
    <source>
        <dbReference type="ARBA" id="ARBA00023065"/>
    </source>
</evidence>
<evidence type="ECO:0000256" key="4">
    <source>
        <dbReference type="ARBA" id="ARBA00022989"/>
    </source>
</evidence>
<dbReference type="Gene3D" id="1.10.3080.10">
    <property type="entry name" value="Clc chloride channel"/>
    <property type="match status" value="1"/>
</dbReference>
<keyword evidence="9" id="KW-0407">Ion channel</keyword>
<comment type="caution">
    <text evidence="13">The sequence shown here is derived from an EMBL/GenBank/DDBJ whole genome shotgun (WGS) entry which is preliminary data.</text>
</comment>
<dbReference type="AlphaFoldDB" id="A0A7X1AZ26"/>
<feature type="transmembrane region" description="Helical" evidence="11">
    <location>
        <begin position="373"/>
        <end position="395"/>
    </location>
</feature>
<dbReference type="PRINTS" id="PR00762">
    <property type="entry name" value="CLCHANNEL"/>
</dbReference>
<evidence type="ECO:0000256" key="10">
    <source>
        <dbReference type="PROSITE-ProRule" id="PRU00703"/>
    </source>
</evidence>
<keyword evidence="14" id="KW-1185">Reference proteome</keyword>
<sequence>MKTFPNWLRIHFDDAQRYLFLCIIAGALCGLVAVSFHFSIEAVFHGVLSLRDHFGEKTAYVVLLLAPAFGGLVTGVILTYIAPRAAGSGIPQVKQAFHNDFGNISLRDGFWRFIAGTISIGTGNSLGREGPTVHICSAVSSALGRYFGLARRRIQAMVPVGMGAGLAAAFNTPISAITFVFEELLDDFSSKALGAILVAVVIAAVVERSILGEHPIFNVGGLDDFRLAWWMLICVPLGVAAAISGHFFIEMLLRTRGKVRESKHFPAVLRPAAGGLIVGIIGCTVLLFTDRLGVFSIGYQDLNSSLQGTLAWDMLLMLFIGKLVATALCYAMGGSGGLFAPVLFMGVMLGGTFGMGAVQAFDMGMEVAAGCAFLGMGAFFAAVIRCPMTSMLIIFEMTQNYSLILPLMVGNMIAYLISARLRAVPVYDALLIQDHVSLKRMPSYQGEQDWRNLPVSTIMTHDPVVLQGADELESALEDAATHLHHGYPVVNEADGLIGMFTHHELREAVEAGNSGSVAEFLAQKNLVSVFPDNSIRDVANTLVMEDVMQVPVVSRKDGSKLLGIVTLHDIARQQNAIDDSLAR</sequence>
<proteinExistence type="predicted"/>
<feature type="transmembrane region" description="Helical" evidence="11">
    <location>
        <begin position="339"/>
        <end position="361"/>
    </location>
</feature>
<gene>
    <name evidence="13" type="ORF">H5P30_07260</name>
</gene>
<dbReference type="SUPFAM" id="SSF54631">
    <property type="entry name" value="CBS-domain pair"/>
    <property type="match status" value="1"/>
</dbReference>
<organism evidence="13 14">
    <name type="scientific">Puniceicoccus vermicola</name>
    <dbReference type="NCBI Taxonomy" id="388746"/>
    <lineage>
        <taxon>Bacteria</taxon>
        <taxon>Pseudomonadati</taxon>
        <taxon>Verrucomicrobiota</taxon>
        <taxon>Opitutia</taxon>
        <taxon>Puniceicoccales</taxon>
        <taxon>Puniceicoccaceae</taxon>
        <taxon>Puniceicoccus</taxon>
    </lineage>
</organism>
<keyword evidence="3 11" id="KW-0812">Transmembrane</keyword>
<keyword evidence="10" id="KW-0129">CBS domain</keyword>
<dbReference type="InterPro" id="IPR001807">
    <property type="entry name" value="ClC"/>
</dbReference>